<proteinExistence type="predicted"/>
<dbReference type="AlphaFoldDB" id="A0A2S6NJC8"/>
<keyword evidence="3" id="KW-1185">Reference proteome</keyword>
<comment type="caution">
    <text evidence="2">The sequence shown here is derived from an EMBL/GenBank/DDBJ whole genome shotgun (WGS) entry which is preliminary data.</text>
</comment>
<reference evidence="2 3" key="1">
    <citation type="journal article" date="2018" name="Arch. Microbiol.">
        <title>New insights into the metabolic potential of the phototrophic purple bacterium Rhodopila globiformis DSM 161(T) from its draft genome sequence and evidence for a vanadium-dependent nitrogenase.</title>
        <authorList>
            <person name="Imhoff J.F."/>
            <person name="Rahn T."/>
            <person name="Kunzel S."/>
            <person name="Neulinger S.C."/>
        </authorList>
    </citation>
    <scope>NUCLEOTIDE SEQUENCE [LARGE SCALE GENOMIC DNA]</scope>
    <source>
        <strain evidence="2 3">DSM 161</strain>
    </source>
</reference>
<name>A0A2S6NJC8_RHOGL</name>
<dbReference type="EMBL" id="NHRY01000082">
    <property type="protein sequence ID" value="PPQ34949.1"/>
    <property type="molecule type" value="Genomic_DNA"/>
</dbReference>
<keyword evidence="1" id="KW-0472">Membrane</keyword>
<evidence type="ECO:0000313" key="3">
    <source>
        <dbReference type="Proteomes" id="UP000239724"/>
    </source>
</evidence>
<keyword evidence="1" id="KW-0812">Transmembrane</keyword>
<protein>
    <submittedName>
        <fullName evidence="2">Uncharacterized protein</fullName>
    </submittedName>
</protein>
<evidence type="ECO:0000313" key="2">
    <source>
        <dbReference type="EMBL" id="PPQ34949.1"/>
    </source>
</evidence>
<keyword evidence="1" id="KW-1133">Transmembrane helix</keyword>
<dbReference type="RefSeq" id="WP_104518556.1">
    <property type="nucleotide sequence ID" value="NZ_NHRY01000082.1"/>
</dbReference>
<feature type="transmembrane region" description="Helical" evidence="1">
    <location>
        <begin position="55"/>
        <end position="80"/>
    </location>
</feature>
<dbReference type="Proteomes" id="UP000239724">
    <property type="component" value="Unassembled WGS sequence"/>
</dbReference>
<gene>
    <name evidence="2" type="ORF">CCS01_09195</name>
</gene>
<feature type="transmembrane region" description="Helical" evidence="1">
    <location>
        <begin position="92"/>
        <end position="112"/>
    </location>
</feature>
<organism evidence="2 3">
    <name type="scientific">Rhodopila globiformis</name>
    <name type="common">Rhodopseudomonas globiformis</name>
    <dbReference type="NCBI Taxonomy" id="1071"/>
    <lineage>
        <taxon>Bacteria</taxon>
        <taxon>Pseudomonadati</taxon>
        <taxon>Pseudomonadota</taxon>
        <taxon>Alphaproteobacteria</taxon>
        <taxon>Acetobacterales</taxon>
        <taxon>Acetobacteraceae</taxon>
        <taxon>Rhodopila</taxon>
    </lineage>
</organism>
<accession>A0A2S6NJC8</accession>
<sequence>MLLFAFCADSLFPAIVGMFHGNYIHIFKVLAAPTIPFLITIKQIGTRLATGGGPWLPVTGSYAMVMSYWFELLTSTALYPMTIALLAGKRRLARVLGVFAVFWVLLTLFGFVRATCGWNVDVCGW</sequence>
<evidence type="ECO:0000256" key="1">
    <source>
        <dbReference type="SAM" id="Phobius"/>
    </source>
</evidence>